<keyword evidence="4 8" id="KW-0812">Transmembrane</keyword>
<keyword evidence="6 8" id="KW-0406">Ion transport</keyword>
<name>A0A3B4EI20_PYGNA</name>
<dbReference type="RefSeq" id="XP_017557489.1">
    <property type="nucleotide sequence ID" value="XM_017702000.2"/>
</dbReference>
<comment type="similarity">
    <text evidence="2 8">Belongs to the FXYD family.</text>
</comment>
<keyword evidence="7 8" id="KW-0472">Membrane</keyword>
<evidence type="ECO:0000256" key="3">
    <source>
        <dbReference type="ARBA" id="ARBA00022448"/>
    </source>
</evidence>
<reference evidence="10" key="3">
    <citation type="submission" date="2025-09" db="UniProtKB">
        <authorList>
            <consortium name="Ensembl"/>
        </authorList>
    </citation>
    <scope>IDENTIFICATION</scope>
</reference>
<dbReference type="InterPro" id="IPR047297">
    <property type="entry name" value="FXYD_motif"/>
</dbReference>
<dbReference type="GO" id="GO:0006811">
    <property type="term" value="P:monoatomic ion transport"/>
    <property type="evidence" value="ECO:0007669"/>
    <property type="project" value="UniProtKB-KW"/>
</dbReference>
<dbReference type="GO" id="GO:0016020">
    <property type="term" value="C:membrane"/>
    <property type="evidence" value="ECO:0007669"/>
    <property type="project" value="UniProtKB-SubCell"/>
</dbReference>
<accession>A0A3B4EI20</accession>
<dbReference type="OrthoDB" id="8895254at2759"/>
<dbReference type="PROSITE" id="PS01310">
    <property type="entry name" value="FXYD"/>
    <property type="match status" value="1"/>
</dbReference>
<feature type="region of interest" description="Disordered" evidence="9">
    <location>
        <begin position="49"/>
        <end position="72"/>
    </location>
</feature>
<evidence type="ECO:0000256" key="7">
    <source>
        <dbReference type="ARBA" id="ARBA00023136"/>
    </source>
</evidence>
<organism evidence="10 11">
    <name type="scientific">Pygocentrus nattereri</name>
    <name type="common">Red-bellied piranha</name>
    <dbReference type="NCBI Taxonomy" id="42514"/>
    <lineage>
        <taxon>Eukaryota</taxon>
        <taxon>Metazoa</taxon>
        <taxon>Chordata</taxon>
        <taxon>Craniata</taxon>
        <taxon>Vertebrata</taxon>
        <taxon>Euteleostomi</taxon>
        <taxon>Actinopterygii</taxon>
        <taxon>Neopterygii</taxon>
        <taxon>Teleostei</taxon>
        <taxon>Ostariophysi</taxon>
        <taxon>Characiformes</taxon>
        <taxon>Characoidei</taxon>
        <taxon>Pygocentrus</taxon>
    </lineage>
</organism>
<dbReference type="GeneID" id="108429921"/>
<dbReference type="Gene3D" id="1.20.5.780">
    <property type="entry name" value="Single helix bin"/>
    <property type="match status" value="1"/>
</dbReference>
<evidence type="ECO:0000256" key="4">
    <source>
        <dbReference type="ARBA" id="ARBA00022692"/>
    </source>
</evidence>
<dbReference type="CDD" id="cd20325">
    <property type="entry name" value="FXYD7"/>
    <property type="match status" value="1"/>
</dbReference>
<dbReference type="InterPro" id="IPR000272">
    <property type="entry name" value="Ion-transport_regulator_FXYD"/>
</dbReference>
<dbReference type="GO" id="GO:0017080">
    <property type="term" value="F:sodium channel regulator activity"/>
    <property type="evidence" value="ECO:0007669"/>
    <property type="project" value="TreeGrafter"/>
</dbReference>
<evidence type="ECO:0000313" key="10">
    <source>
        <dbReference type="Ensembl" id="ENSPNAP00000035505.1"/>
    </source>
</evidence>
<evidence type="ECO:0000256" key="9">
    <source>
        <dbReference type="SAM" id="MobiDB-lite"/>
    </source>
</evidence>
<dbReference type="STRING" id="42514.ENSPNAP00000035505"/>
<keyword evidence="5 8" id="KW-1133">Transmembrane helix</keyword>
<dbReference type="Pfam" id="PF02038">
    <property type="entry name" value="ATP1G1_PLM_MAT8"/>
    <property type="match status" value="1"/>
</dbReference>
<dbReference type="GO" id="GO:0043269">
    <property type="term" value="P:regulation of monoatomic ion transport"/>
    <property type="evidence" value="ECO:0007669"/>
    <property type="project" value="InterPro"/>
</dbReference>
<evidence type="ECO:0000256" key="5">
    <source>
        <dbReference type="ARBA" id="ARBA00022989"/>
    </source>
</evidence>
<sequence length="72" mass="7785">MATSEESLWVDQSAFEYDYETLRTTGVILAVVMFVGGILIALSKKFKCSKSSNSSPVEGPQPPTTEVPSQTV</sequence>
<proteinExistence type="inferred from homology"/>
<dbReference type="InterPro" id="IPR047284">
    <property type="entry name" value="FXYD7"/>
</dbReference>
<evidence type="ECO:0000256" key="8">
    <source>
        <dbReference type="RuleBase" id="RU364131"/>
    </source>
</evidence>
<dbReference type="CTD" id="53822"/>
<dbReference type="Ensembl" id="ENSPNAT00000028622.2">
    <property type="protein sequence ID" value="ENSPNAP00000035505.1"/>
    <property type="gene ID" value="ENSPNAG00000025542.2"/>
</dbReference>
<protein>
    <recommendedName>
        <fullName evidence="8">FXYD domain-containing ion transport regulator</fullName>
    </recommendedName>
</protein>
<reference evidence="10 11" key="1">
    <citation type="submission" date="2020-10" db="EMBL/GenBank/DDBJ databases">
        <title>Pygocentrus nattereri (red-bellied piranha) genome, fPygNat1, primary haplotype.</title>
        <authorList>
            <person name="Myers G."/>
            <person name="Meyer A."/>
            <person name="Karagic N."/>
            <person name="Pippel M."/>
            <person name="Winkler S."/>
            <person name="Tracey A."/>
            <person name="Wood J."/>
            <person name="Formenti G."/>
            <person name="Howe K."/>
            <person name="Fedrigo O."/>
            <person name="Jarvis E.D."/>
        </authorList>
    </citation>
    <scope>NUCLEOTIDE SEQUENCE [LARGE SCALE GENOMIC DNA]</scope>
</reference>
<dbReference type="PANTHER" id="PTHR14132">
    <property type="entry name" value="SODIUM/POTASSIUM-TRANSPORTING ATPASE SUBUNIT GAMMA"/>
    <property type="match status" value="1"/>
</dbReference>
<keyword evidence="11" id="KW-1185">Reference proteome</keyword>
<evidence type="ECO:0000313" key="11">
    <source>
        <dbReference type="Proteomes" id="UP001501920"/>
    </source>
</evidence>
<evidence type="ECO:0000256" key="6">
    <source>
        <dbReference type="ARBA" id="ARBA00023065"/>
    </source>
</evidence>
<evidence type="ECO:0000256" key="1">
    <source>
        <dbReference type="ARBA" id="ARBA00004167"/>
    </source>
</evidence>
<feature type="transmembrane region" description="Helical" evidence="8">
    <location>
        <begin position="22"/>
        <end position="42"/>
    </location>
</feature>
<dbReference type="Proteomes" id="UP001501920">
    <property type="component" value="Chromosome 3"/>
</dbReference>
<dbReference type="PANTHER" id="PTHR14132:SF22">
    <property type="entry name" value="FXYD DOMAIN-CONTAINING ION TRANSPORT REGULATOR"/>
    <property type="match status" value="1"/>
</dbReference>
<keyword evidence="3 8" id="KW-0813">Transport</keyword>
<comment type="subcellular location">
    <subcellularLocation>
        <location evidence="1">Membrane</location>
        <topology evidence="1">Single-pass membrane protein</topology>
    </subcellularLocation>
</comment>
<reference evidence="10" key="2">
    <citation type="submission" date="2025-08" db="UniProtKB">
        <authorList>
            <consortium name="Ensembl"/>
        </authorList>
    </citation>
    <scope>IDENTIFICATION</scope>
</reference>
<dbReference type="AlphaFoldDB" id="A0A3B4EI20"/>
<evidence type="ECO:0000256" key="2">
    <source>
        <dbReference type="ARBA" id="ARBA00005948"/>
    </source>
</evidence>
<dbReference type="OMA" id="FAETMFP"/>
<dbReference type="GeneTree" id="ENSGT01130000278902"/>